<sequence length="407" mass="43396">MKGTLLVKQLVLSALALSLLGSCSQGEQAASAKKPPPVKVKVTTLESATVNDSAEYVANLVSRRSVSLKPRVEGQVTQISVKPGEAVAAGTPILLIDPRKQQATVGSASATVEVAIANSANARATLKSYEADLLQKQADLKLKQTQYKRYRELAAQGATSRDTLDQFANNLAASKAQVGVTRAQIQAQKAVIASNDRVVQQNQASTQEQAVELQYYNITAPFEGSVGDIPVKVGDFVDTSTQLVTITQNNPLEVNLAISVDRAPDVKPGTSVELLDAQGKVVGTSKVFFIASAVDSTNQSVLIKSLYNNTQNKLRASQFVRARVIWSKRPGLLIPTAAISRIAGQTFVFVAQPGEQPDKLVAKQRLVKLGNIEGNNYQVLDGLKPGEKIVTSGLLSLRDNAEIAPEA</sequence>
<accession>A0A2T1E576</accession>
<dbReference type="Pfam" id="PF25917">
    <property type="entry name" value="BSH_RND"/>
    <property type="match status" value="1"/>
</dbReference>
<comment type="caution">
    <text evidence="7">The sequence shown here is derived from an EMBL/GenBank/DDBJ whole genome shotgun (WGS) entry which is preliminary data.</text>
</comment>
<dbReference type="NCBIfam" id="TIGR01730">
    <property type="entry name" value="RND_mfp"/>
    <property type="match status" value="1"/>
</dbReference>
<dbReference type="Pfam" id="PF25975">
    <property type="entry name" value="CzcB_C"/>
    <property type="match status" value="1"/>
</dbReference>
<feature type="domain" description="Multidrug resistance protein MdtA-like barrel-sandwich hybrid" evidence="4">
    <location>
        <begin position="64"/>
        <end position="247"/>
    </location>
</feature>
<dbReference type="Gene3D" id="2.40.30.170">
    <property type="match status" value="1"/>
</dbReference>
<dbReference type="AlphaFoldDB" id="A0A2T1E576"/>
<dbReference type="Gene3D" id="2.40.420.20">
    <property type="match status" value="1"/>
</dbReference>
<comment type="similarity">
    <text evidence="2">Belongs to the membrane fusion protein (MFP) (TC 8.A.1) family.</text>
</comment>
<dbReference type="GO" id="GO:0015562">
    <property type="term" value="F:efflux transmembrane transporter activity"/>
    <property type="evidence" value="ECO:0007669"/>
    <property type="project" value="TreeGrafter"/>
</dbReference>
<dbReference type="Gene3D" id="1.10.287.470">
    <property type="entry name" value="Helix hairpin bin"/>
    <property type="match status" value="1"/>
</dbReference>
<evidence type="ECO:0000259" key="5">
    <source>
        <dbReference type="Pfam" id="PF25944"/>
    </source>
</evidence>
<keyword evidence="8" id="KW-1185">Reference proteome</keyword>
<name>A0A2T1E576_9CYAN</name>
<evidence type="ECO:0000259" key="4">
    <source>
        <dbReference type="Pfam" id="PF25917"/>
    </source>
</evidence>
<dbReference type="FunFam" id="2.40.420.20:FF:000007">
    <property type="entry name" value="HAE1 family efflux pump MFP component"/>
    <property type="match status" value="1"/>
</dbReference>
<evidence type="ECO:0000256" key="3">
    <source>
        <dbReference type="SAM" id="SignalP"/>
    </source>
</evidence>
<evidence type="ECO:0000259" key="6">
    <source>
        <dbReference type="Pfam" id="PF25975"/>
    </source>
</evidence>
<feature type="signal peptide" evidence="3">
    <location>
        <begin position="1"/>
        <end position="29"/>
    </location>
</feature>
<protein>
    <submittedName>
        <fullName evidence="7">Efflux transporter periplasmic adaptor subunit</fullName>
    </submittedName>
</protein>
<evidence type="ECO:0000256" key="1">
    <source>
        <dbReference type="ARBA" id="ARBA00004236"/>
    </source>
</evidence>
<proteinExistence type="inferred from homology"/>
<feature type="domain" description="Multidrug resistance protein MdtA-like beta-barrel" evidence="5">
    <location>
        <begin position="265"/>
        <end position="324"/>
    </location>
</feature>
<feature type="chain" id="PRO_5015585317" evidence="3">
    <location>
        <begin position="30"/>
        <end position="407"/>
    </location>
</feature>
<dbReference type="PANTHER" id="PTHR30469:SF39">
    <property type="entry name" value="SLL0180 PROTEIN"/>
    <property type="match status" value="1"/>
</dbReference>
<dbReference type="InterPro" id="IPR058649">
    <property type="entry name" value="CzcB_C"/>
</dbReference>
<gene>
    <name evidence="7" type="ORF">C7B82_15220</name>
</gene>
<dbReference type="InterPro" id="IPR058625">
    <property type="entry name" value="MdtA-like_BSH"/>
</dbReference>
<evidence type="ECO:0000313" key="7">
    <source>
        <dbReference type="EMBL" id="PSB27907.1"/>
    </source>
</evidence>
<dbReference type="InterPro" id="IPR058626">
    <property type="entry name" value="MdtA-like_b-barrel"/>
</dbReference>
<dbReference type="EMBL" id="PVWK01000084">
    <property type="protein sequence ID" value="PSB27907.1"/>
    <property type="molecule type" value="Genomic_DNA"/>
</dbReference>
<dbReference type="InterPro" id="IPR006143">
    <property type="entry name" value="RND_pump_MFP"/>
</dbReference>
<dbReference type="GO" id="GO:1990281">
    <property type="term" value="C:efflux pump complex"/>
    <property type="evidence" value="ECO:0007669"/>
    <property type="project" value="TreeGrafter"/>
</dbReference>
<reference evidence="7 8" key="2">
    <citation type="submission" date="2018-03" db="EMBL/GenBank/DDBJ databases">
        <title>The ancient ancestry and fast evolution of plastids.</title>
        <authorList>
            <person name="Moore K.R."/>
            <person name="Magnabosco C."/>
            <person name="Momper L."/>
            <person name="Gold D.A."/>
            <person name="Bosak T."/>
            <person name="Fournier G.P."/>
        </authorList>
    </citation>
    <scope>NUCLEOTIDE SEQUENCE [LARGE SCALE GENOMIC DNA]</scope>
    <source>
        <strain evidence="7 8">ULC18</strain>
    </source>
</reference>
<dbReference type="OrthoDB" id="5379451at2"/>
<organism evidence="7 8">
    <name type="scientific">Stenomitos frigidus ULC18</name>
    <dbReference type="NCBI Taxonomy" id="2107698"/>
    <lineage>
        <taxon>Bacteria</taxon>
        <taxon>Bacillati</taxon>
        <taxon>Cyanobacteriota</taxon>
        <taxon>Cyanophyceae</taxon>
        <taxon>Leptolyngbyales</taxon>
        <taxon>Leptolyngbyaceae</taxon>
        <taxon>Stenomitos</taxon>
    </lineage>
</organism>
<evidence type="ECO:0000313" key="8">
    <source>
        <dbReference type="Proteomes" id="UP000239576"/>
    </source>
</evidence>
<dbReference type="Pfam" id="PF25944">
    <property type="entry name" value="Beta-barrel_RND"/>
    <property type="match status" value="1"/>
</dbReference>
<dbReference type="PANTHER" id="PTHR30469">
    <property type="entry name" value="MULTIDRUG RESISTANCE PROTEIN MDTA"/>
    <property type="match status" value="1"/>
</dbReference>
<evidence type="ECO:0000256" key="2">
    <source>
        <dbReference type="ARBA" id="ARBA00009477"/>
    </source>
</evidence>
<dbReference type="PROSITE" id="PS51257">
    <property type="entry name" value="PROKAR_LIPOPROTEIN"/>
    <property type="match status" value="1"/>
</dbReference>
<reference evidence="8" key="1">
    <citation type="submission" date="2018-02" db="EMBL/GenBank/DDBJ databases">
        <authorList>
            <person name="Moore K."/>
            <person name="Momper L."/>
        </authorList>
    </citation>
    <scope>NUCLEOTIDE SEQUENCE [LARGE SCALE GENOMIC DNA]</scope>
    <source>
        <strain evidence="8">ULC18</strain>
    </source>
</reference>
<keyword evidence="3" id="KW-0732">Signal</keyword>
<dbReference type="SUPFAM" id="SSF111369">
    <property type="entry name" value="HlyD-like secretion proteins"/>
    <property type="match status" value="2"/>
</dbReference>
<dbReference type="Proteomes" id="UP000239576">
    <property type="component" value="Unassembled WGS sequence"/>
</dbReference>
<feature type="domain" description="CzcB-like C-terminal circularly permuted SH3-like" evidence="6">
    <location>
        <begin position="334"/>
        <end position="393"/>
    </location>
</feature>
<dbReference type="Gene3D" id="2.40.50.100">
    <property type="match status" value="2"/>
</dbReference>
<comment type="subcellular location">
    <subcellularLocation>
        <location evidence="1">Cell membrane</location>
    </subcellularLocation>
</comment>